<proteinExistence type="predicted"/>
<keyword evidence="3" id="KW-1185">Reference proteome</keyword>
<gene>
    <name evidence="2" type="ORF">C2G38_2109869</name>
</gene>
<dbReference type="EMBL" id="QKWP01001440">
    <property type="protein sequence ID" value="RIB08937.1"/>
    <property type="molecule type" value="Genomic_DNA"/>
</dbReference>
<evidence type="ECO:0000313" key="2">
    <source>
        <dbReference type="EMBL" id="RIB08937.1"/>
    </source>
</evidence>
<reference evidence="2 3" key="1">
    <citation type="submission" date="2018-06" db="EMBL/GenBank/DDBJ databases">
        <title>Comparative genomics reveals the genomic features of Rhizophagus irregularis, R. cerebriforme, R. diaphanum and Gigaspora rosea, and their symbiotic lifestyle signature.</title>
        <authorList>
            <person name="Morin E."/>
            <person name="San Clemente H."/>
            <person name="Chen E.C.H."/>
            <person name="De La Providencia I."/>
            <person name="Hainaut M."/>
            <person name="Kuo A."/>
            <person name="Kohler A."/>
            <person name="Murat C."/>
            <person name="Tang N."/>
            <person name="Roy S."/>
            <person name="Loubradou J."/>
            <person name="Henrissat B."/>
            <person name="Grigoriev I.V."/>
            <person name="Corradi N."/>
            <person name="Roux C."/>
            <person name="Martin F.M."/>
        </authorList>
    </citation>
    <scope>NUCLEOTIDE SEQUENCE [LARGE SCALE GENOMIC DNA]</scope>
    <source>
        <strain evidence="2 3">DAOM 194757</strain>
    </source>
</reference>
<dbReference type="Proteomes" id="UP000266673">
    <property type="component" value="Unassembled WGS sequence"/>
</dbReference>
<evidence type="ECO:0000256" key="1">
    <source>
        <dbReference type="SAM" id="Phobius"/>
    </source>
</evidence>
<protein>
    <submittedName>
        <fullName evidence="2">Uncharacterized protein</fullName>
    </submittedName>
</protein>
<organism evidence="2 3">
    <name type="scientific">Gigaspora rosea</name>
    <dbReference type="NCBI Taxonomy" id="44941"/>
    <lineage>
        <taxon>Eukaryota</taxon>
        <taxon>Fungi</taxon>
        <taxon>Fungi incertae sedis</taxon>
        <taxon>Mucoromycota</taxon>
        <taxon>Glomeromycotina</taxon>
        <taxon>Glomeromycetes</taxon>
        <taxon>Diversisporales</taxon>
        <taxon>Gigasporaceae</taxon>
        <taxon>Gigaspora</taxon>
    </lineage>
</organism>
<comment type="caution">
    <text evidence="2">The sequence shown here is derived from an EMBL/GenBank/DDBJ whole genome shotgun (WGS) entry which is preliminary data.</text>
</comment>
<name>A0A397UIK5_9GLOM</name>
<feature type="transmembrane region" description="Helical" evidence="1">
    <location>
        <begin position="12"/>
        <end position="33"/>
    </location>
</feature>
<accession>A0A397UIK5</accession>
<feature type="transmembrane region" description="Helical" evidence="1">
    <location>
        <begin position="65"/>
        <end position="89"/>
    </location>
</feature>
<keyword evidence="1" id="KW-0472">Membrane</keyword>
<evidence type="ECO:0000313" key="3">
    <source>
        <dbReference type="Proteomes" id="UP000266673"/>
    </source>
</evidence>
<keyword evidence="1" id="KW-1133">Transmembrane helix</keyword>
<dbReference type="AlphaFoldDB" id="A0A397UIK5"/>
<keyword evidence="1" id="KW-0812">Transmembrane</keyword>
<sequence length="124" mass="14225">MITQFCYSSREIPVIVYCKIVMILLQVAGYGGWQHGQTNHHPIYSISRGSMILLDGYMVGTRNNFFFIIFSSTLVFIEGKTCPFITIFIPERAFRSKPITQSITLLLRNKHFNTVIRSAVLFVL</sequence>